<name>A0A1Y2M0U4_EPING</name>
<evidence type="ECO:0000313" key="3">
    <source>
        <dbReference type="Proteomes" id="UP000193240"/>
    </source>
</evidence>
<gene>
    <name evidence="2" type="ORF">B5807_05380</name>
</gene>
<evidence type="ECO:0000256" key="1">
    <source>
        <dbReference type="SAM" id="MobiDB-lite"/>
    </source>
</evidence>
<dbReference type="EMBL" id="KZ107844">
    <property type="protein sequence ID" value="OSS49419.1"/>
    <property type="molecule type" value="Genomic_DNA"/>
</dbReference>
<evidence type="ECO:0000313" key="2">
    <source>
        <dbReference type="EMBL" id="OSS49419.1"/>
    </source>
</evidence>
<organism evidence="2 3">
    <name type="scientific">Epicoccum nigrum</name>
    <name type="common">Soil fungus</name>
    <name type="synonym">Epicoccum purpurascens</name>
    <dbReference type="NCBI Taxonomy" id="105696"/>
    <lineage>
        <taxon>Eukaryota</taxon>
        <taxon>Fungi</taxon>
        <taxon>Dikarya</taxon>
        <taxon>Ascomycota</taxon>
        <taxon>Pezizomycotina</taxon>
        <taxon>Dothideomycetes</taxon>
        <taxon>Pleosporomycetidae</taxon>
        <taxon>Pleosporales</taxon>
        <taxon>Pleosporineae</taxon>
        <taxon>Didymellaceae</taxon>
        <taxon>Epicoccum</taxon>
    </lineage>
</organism>
<reference evidence="2 3" key="1">
    <citation type="journal article" date="2017" name="Genome Announc.">
        <title>Genome sequence of the saprophytic ascomycete Epicoccum nigrum ICMP 19927 strain isolated from New Zealand.</title>
        <authorList>
            <person name="Fokin M."/>
            <person name="Fleetwood D."/>
            <person name="Weir B.S."/>
            <person name="Villas-Boas S.G."/>
        </authorList>
    </citation>
    <scope>NUCLEOTIDE SEQUENCE [LARGE SCALE GENOMIC DNA]</scope>
    <source>
        <strain evidence="2 3">ICMP 19927</strain>
    </source>
</reference>
<accession>A0A1Y2M0U4</accession>
<protein>
    <submittedName>
        <fullName evidence="2">Uncharacterized protein</fullName>
    </submittedName>
</protein>
<dbReference type="InParanoid" id="A0A1Y2M0U4"/>
<feature type="region of interest" description="Disordered" evidence="1">
    <location>
        <begin position="76"/>
        <end position="135"/>
    </location>
</feature>
<feature type="compositionally biased region" description="Polar residues" evidence="1">
    <location>
        <begin position="87"/>
        <end position="121"/>
    </location>
</feature>
<sequence length="214" mass="23215">MDDPPDTAAHFDGFGFSAGSANNGFNLYQYTRPNPTDEVIFSPVVEPQHGSVNILSPLQFSGLLGVQRYEADLQPDATPHFNMGQPYRSTDMSRETSYASHQSSMSSGQQYHGDQQAQWYSHDNPPSGASMRRTVSLQADSANQQLLSPPSHKSVYSDHLHTGHTSAYSTVSSVVLFDDNLYDGPLIGSNINPSSNGILHRGSLDFGIGTLGHV</sequence>
<proteinExistence type="predicted"/>
<dbReference type="AlphaFoldDB" id="A0A1Y2M0U4"/>
<keyword evidence="3" id="KW-1185">Reference proteome</keyword>
<dbReference type="Proteomes" id="UP000193240">
    <property type="component" value="Unassembled WGS sequence"/>
</dbReference>